<sequence>MNKKIGYNDVPKSFLYCNHDKCPRRGKCLRYQVALDISQKLPYYTTVNPQHIAGNENNCDFFKLNETTRFAAGMSHLLDDIPHATAIAIHKEIYSLMGRSMYYRILNKERLLHPVEQEQIAAIFRKHGIKSKPVFDDYIDKYDW</sequence>
<dbReference type="EMBL" id="SPPV01000025">
    <property type="protein sequence ID" value="TFU49009.1"/>
    <property type="molecule type" value="Genomic_DNA"/>
</dbReference>
<protein>
    <submittedName>
        <fullName evidence="1">Uncharacterized protein</fullName>
    </submittedName>
</protein>
<dbReference type="RefSeq" id="WP_135038171.1">
    <property type="nucleotide sequence ID" value="NZ_BLLS01000008.1"/>
</dbReference>
<accession>A0A7K3MJY2</accession>
<evidence type="ECO:0000313" key="4">
    <source>
        <dbReference type="Proteomes" id="UP000491181"/>
    </source>
</evidence>
<evidence type="ECO:0000313" key="3">
    <source>
        <dbReference type="Proteomes" id="UP000298073"/>
    </source>
</evidence>
<dbReference type="InterPro" id="IPR045724">
    <property type="entry name" value="DUF6078"/>
</dbReference>
<proteinExistence type="predicted"/>
<evidence type="ECO:0000313" key="1">
    <source>
        <dbReference type="EMBL" id="GFH85265.1"/>
    </source>
</evidence>
<dbReference type="AlphaFoldDB" id="A0A7K3MJY2"/>
<name>A0A7K3MJY2_9BACE</name>
<evidence type="ECO:0000313" key="2">
    <source>
        <dbReference type="EMBL" id="TFU49009.1"/>
    </source>
</evidence>
<gene>
    <name evidence="2" type="ORF">E4T97_12120</name>
    <name evidence="1" type="ORF">IMSAGC001_00664</name>
</gene>
<dbReference type="OrthoDB" id="1070184at2"/>
<reference evidence="1 4" key="2">
    <citation type="journal article" date="2020" name="Microbiome">
        <title>Single-cell genomics of uncultured bacteria reveals dietary fiber responders in the mouse gut microbiota.</title>
        <authorList>
            <person name="Chijiiwa R."/>
            <person name="Hosokawa M."/>
            <person name="Kogawa M."/>
            <person name="Nishikawa Y."/>
            <person name="Ide K."/>
            <person name="Sakanashi C."/>
            <person name="Takahashi K."/>
            <person name="Takeyama H."/>
        </authorList>
    </citation>
    <scope>NUCLEOTIDE SEQUENCE [LARGE SCALE GENOMIC DNA]</scope>
    <source>
        <strain evidence="1">IMSAGC_001</strain>
    </source>
</reference>
<comment type="caution">
    <text evidence="1">The sequence shown here is derived from an EMBL/GenBank/DDBJ whole genome shotgun (WGS) entry which is preliminary data.</text>
</comment>
<dbReference type="Pfam" id="PF19555">
    <property type="entry name" value="DUF6078"/>
    <property type="match status" value="1"/>
</dbReference>
<organism evidence="1 4">
    <name type="scientific">Bacteroides acidifaciens</name>
    <dbReference type="NCBI Taxonomy" id="85831"/>
    <lineage>
        <taxon>Bacteria</taxon>
        <taxon>Pseudomonadati</taxon>
        <taxon>Bacteroidota</taxon>
        <taxon>Bacteroidia</taxon>
        <taxon>Bacteroidales</taxon>
        <taxon>Bacteroidaceae</taxon>
        <taxon>Bacteroides</taxon>
    </lineage>
</organism>
<reference evidence="2 3" key="1">
    <citation type="submission" date="2019-03" db="EMBL/GenBank/DDBJ databases">
        <title>Diversity of the mouse oral microbiome.</title>
        <authorList>
            <person name="Joseph S."/>
            <person name="Aduse-Opoku J."/>
            <person name="Curtis M."/>
            <person name="Wade W."/>
            <person name="Hashim A."/>
        </authorList>
    </citation>
    <scope>NUCLEOTIDE SEQUENCE [LARGE SCALE GENOMIC DNA]</scope>
    <source>
        <strain evidence="2 3">P2318</strain>
    </source>
</reference>
<dbReference type="Proteomes" id="UP000491181">
    <property type="component" value="Unassembled WGS sequence"/>
</dbReference>
<dbReference type="Proteomes" id="UP000298073">
    <property type="component" value="Unassembled WGS sequence"/>
</dbReference>
<dbReference type="EMBL" id="BLLS01000008">
    <property type="protein sequence ID" value="GFH85265.1"/>
    <property type="molecule type" value="Genomic_DNA"/>
</dbReference>